<evidence type="ECO:0000259" key="1">
    <source>
        <dbReference type="PROSITE" id="PS50878"/>
    </source>
</evidence>
<accession>A0ABD3G7I4</accession>
<dbReference type="SUPFAM" id="SSF56672">
    <property type="entry name" value="DNA/RNA polymerases"/>
    <property type="match status" value="1"/>
</dbReference>
<dbReference type="PANTHER" id="PTHR31635:SF196">
    <property type="entry name" value="REVERSE TRANSCRIPTASE DOMAIN-CONTAINING PROTEIN-RELATED"/>
    <property type="match status" value="1"/>
</dbReference>
<dbReference type="PROSITE" id="PS50878">
    <property type="entry name" value="RT_POL"/>
    <property type="match status" value="1"/>
</dbReference>
<sequence>MEEDMIAMWNLNGLGTGEKLTAVRTWLNKQKNKIKIFAVHELKVGERTLEYHLRQLIQGATIIVDYSNSDRGGAALVLHPSIKVESQGVRGNGSFAWAKVKVGSKYFGVASVYGPHEPEEKSRLIEWMHSKADEDPWILLGDWNHVLLPEDSAGPTPLLRGRLLEEWCNMDQAWDLQDLYLAQDKIEALEDDSGVLQRDEEVISKMAENFYRNLYKQPVITSEDRRERKQVLDLLKKQASEEDNVTLSTVPSRKEVIEILNIMARDKAPGEDGLTIEVLWETWEWTEEACIKFLLHVWSQKRIGENNRMAIVRLLPKGEVRKHLRQWRPIFLLSLSYKIIGKILAERLKHVIPKLIDEDQTGFVSGRNIMDNVLSLKLCQDFCNTTGQSATFCKLDFEKAFDRVQHEFLWDTLARLNLSEDFSQLIKMLVGKGRAKVCINGKTNSITLERGVRQGCPISPLLFAISSQPLMSILREEEKQGRITGVQIPKGRPLLHKLFADDSGITIAANEQNFINLRATIERFERISGAQLNVSKSVILPMAMTRNVRWLDNTGCKILQEKKEMTYLGCKVGDGVNEAEHGKDMATKINRTGSCR</sequence>
<comment type="caution">
    <text evidence="2">The sequence shown here is derived from an EMBL/GenBank/DDBJ whole genome shotgun (WGS) entry which is preliminary data.</text>
</comment>
<dbReference type="SUPFAM" id="SSF56219">
    <property type="entry name" value="DNase I-like"/>
    <property type="match status" value="1"/>
</dbReference>
<dbReference type="PANTHER" id="PTHR31635">
    <property type="entry name" value="REVERSE TRANSCRIPTASE DOMAIN-CONTAINING PROTEIN-RELATED"/>
    <property type="match status" value="1"/>
</dbReference>
<proteinExistence type="predicted"/>
<organism evidence="2 3">
    <name type="scientific">Riccia sorocarpa</name>
    <dbReference type="NCBI Taxonomy" id="122646"/>
    <lineage>
        <taxon>Eukaryota</taxon>
        <taxon>Viridiplantae</taxon>
        <taxon>Streptophyta</taxon>
        <taxon>Embryophyta</taxon>
        <taxon>Marchantiophyta</taxon>
        <taxon>Marchantiopsida</taxon>
        <taxon>Marchantiidae</taxon>
        <taxon>Marchantiales</taxon>
        <taxon>Ricciaceae</taxon>
        <taxon>Riccia</taxon>
    </lineage>
</organism>
<dbReference type="Proteomes" id="UP001633002">
    <property type="component" value="Unassembled WGS sequence"/>
</dbReference>
<gene>
    <name evidence="2" type="ORF">R1sor_025068</name>
</gene>
<keyword evidence="3" id="KW-1185">Reference proteome</keyword>
<name>A0ABD3G7I4_9MARC</name>
<dbReference type="Gene3D" id="3.60.10.10">
    <property type="entry name" value="Endonuclease/exonuclease/phosphatase"/>
    <property type="match status" value="1"/>
</dbReference>
<dbReference type="AlphaFoldDB" id="A0ABD3G7I4"/>
<protein>
    <recommendedName>
        <fullName evidence="1">Reverse transcriptase domain-containing protein</fullName>
    </recommendedName>
</protein>
<dbReference type="InterPro" id="IPR000477">
    <property type="entry name" value="RT_dom"/>
</dbReference>
<reference evidence="2 3" key="1">
    <citation type="submission" date="2024-09" db="EMBL/GenBank/DDBJ databases">
        <title>Chromosome-scale assembly of Riccia sorocarpa.</title>
        <authorList>
            <person name="Paukszto L."/>
        </authorList>
    </citation>
    <scope>NUCLEOTIDE SEQUENCE [LARGE SCALE GENOMIC DNA]</scope>
    <source>
        <strain evidence="2">LP-2024</strain>
        <tissue evidence="2">Aerial parts of the thallus</tissue>
    </source>
</reference>
<evidence type="ECO:0000313" key="3">
    <source>
        <dbReference type="Proteomes" id="UP001633002"/>
    </source>
</evidence>
<dbReference type="EMBL" id="JBJQOH010000008">
    <property type="protein sequence ID" value="KAL3675120.1"/>
    <property type="molecule type" value="Genomic_DNA"/>
</dbReference>
<dbReference type="Pfam" id="PF00078">
    <property type="entry name" value="RVT_1"/>
    <property type="match status" value="1"/>
</dbReference>
<dbReference type="InterPro" id="IPR043502">
    <property type="entry name" value="DNA/RNA_pol_sf"/>
</dbReference>
<evidence type="ECO:0000313" key="2">
    <source>
        <dbReference type="EMBL" id="KAL3675120.1"/>
    </source>
</evidence>
<dbReference type="InterPro" id="IPR036691">
    <property type="entry name" value="Endo/exonu/phosph_ase_sf"/>
</dbReference>
<dbReference type="CDD" id="cd01650">
    <property type="entry name" value="RT_nLTR_like"/>
    <property type="match status" value="1"/>
</dbReference>
<feature type="domain" description="Reverse transcriptase" evidence="1">
    <location>
        <begin position="296"/>
        <end position="572"/>
    </location>
</feature>